<protein>
    <recommendedName>
        <fullName evidence="3">Phage regulatory protein Rha (Phage_pRha)</fullName>
    </recommendedName>
</protein>
<evidence type="ECO:0008006" key="3">
    <source>
        <dbReference type="Google" id="ProtNLM"/>
    </source>
</evidence>
<comment type="caution">
    <text evidence="1">The sequence shown here is derived from an EMBL/GenBank/DDBJ whole genome shotgun (WGS) entry which is preliminary data.</text>
</comment>
<accession>A0ABN7HKN6</accession>
<reference evidence="1 2" key="1">
    <citation type="submission" date="2020-10" db="EMBL/GenBank/DDBJ databases">
        <authorList>
            <person name="Peeters C."/>
        </authorList>
    </citation>
    <scope>NUCLEOTIDE SEQUENCE [LARGE SCALE GENOMIC DNA]</scope>
    <source>
        <strain evidence="1 2">LMG 27952</strain>
    </source>
</reference>
<organism evidence="1 2">
    <name type="scientific">Paraburkholderia hiiakae</name>
    <dbReference type="NCBI Taxonomy" id="1081782"/>
    <lineage>
        <taxon>Bacteria</taxon>
        <taxon>Pseudomonadati</taxon>
        <taxon>Pseudomonadota</taxon>
        <taxon>Betaproteobacteria</taxon>
        <taxon>Burkholderiales</taxon>
        <taxon>Burkholderiaceae</taxon>
        <taxon>Paraburkholderia</taxon>
    </lineage>
</organism>
<keyword evidence="2" id="KW-1185">Reference proteome</keyword>
<proteinExistence type="predicted"/>
<dbReference type="Pfam" id="PF09669">
    <property type="entry name" value="Phage_pRha"/>
    <property type="match status" value="1"/>
</dbReference>
<dbReference type="NCBIfam" id="TIGR02681">
    <property type="entry name" value="phage_pRha"/>
    <property type="match status" value="1"/>
</dbReference>
<dbReference type="EMBL" id="CAJHCQ010000003">
    <property type="protein sequence ID" value="CAD6524621.1"/>
    <property type="molecule type" value="Genomic_DNA"/>
</dbReference>
<sequence>MTPRGRAGKDAGGRQCALPFDDAKPGALVHWRRGVAVTDSLTIAREFGRRHDNVLRTIDSLLADGTLNRLNVEAISYADEMNRPQRAFELDERAALIAMPFVGGRNSRIGQARLVDEFLAMRDRERTRSTDAWREVRGETRASFRLMGASLVHTRAAAGKATETHHYMNEARLVDYALTGRYGPLDRDTLSRSELALLDELAGQNAILIARGRSYPERKAELVALAARYRAAHGVRTLQ</sequence>
<dbReference type="InterPro" id="IPR014054">
    <property type="entry name" value="Phage_regulatory_Rha"/>
</dbReference>
<name>A0ABN7HKN6_9BURK</name>
<evidence type="ECO:0000313" key="1">
    <source>
        <dbReference type="EMBL" id="CAD6524621.1"/>
    </source>
</evidence>
<dbReference type="Proteomes" id="UP000656319">
    <property type="component" value="Unassembled WGS sequence"/>
</dbReference>
<evidence type="ECO:0000313" key="2">
    <source>
        <dbReference type="Proteomes" id="UP000656319"/>
    </source>
</evidence>
<gene>
    <name evidence="1" type="ORF">LMG27952_01743</name>
</gene>